<dbReference type="OMA" id="THVARIW"/>
<keyword evidence="3 5" id="KW-1133">Transmembrane helix</keyword>
<evidence type="ECO:0000256" key="5">
    <source>
        <dbReference type="SAM" id="Phobius"/>
    </source>
</evidence>
<dbReference type="HOGENOM" id="CLU_007478_1_0_1"/>
<dbReference type="SUPFAM" id="SSF81324">
    <property type="entry name" value="Voltage-gated potassium channels"/>
    <property type="match status" value="2"/>
</dbReference>
<reference evidence="8" key="2">
    <citation type="submission" date="2010-04" db="EMBL/GenBank/DDBJ databases">
        <authorList>
            <person name="Buell R."/>
            <person name="Hamilton J."/>
            <person name="Hostetler J."/>
        </authorList>
    </citation>
    <scope>NUCLEOTIDE SEQUENCE [LARGE SCALE GENOMIC DNA]</scope>
    <source>
        <strain evidence="8">DAOM:BR144</strain>
    </source>
</reference>
<dbReference type="AlphaFoldDB" id="K3WVK9"/>
<dbReference type="InParanoid" id="K3WVK9"/>
<feature type="transmembrane region" description="Helical" evidence="5">
    <location>
        <begin position="220"/>
        <end position="238"/>
    </location>
</feature>
<organism evidence="7 8">
    <name type="scientific">Globisporangium ultimum (strain ATCC 200006 / CBS 805.95 / DAOM BR144)</name>
    <name type="common">Pythium ultimum</name>
    <dbReference type="NCBI Taxonomy" id="431595"/>
    <lineage>
        <taxon>Eukaryota</taxon>
        <taxon>Sar</taxon>
        <taxon>Stramenopiles</taxon>
        <taxon>Oomycota</taxon>
        <taxon>Peronosporomycetes</taxon>
        <taxon>Pythiales</taxon>
        <taxon>Pythiaceae</taxon>
        <taxon>Globisporangium</taxon>
    </lineage>
</organism>
<dbReference type="EMBL" id="GL376599">
    <property type="status" value="NOT_ANNOTATED_CDS"/>
    <property type="molecule type" value="Genomic_DNA"/>
</dbReference>
<feature type="transmembrane region" description="Helical" evidence="5">
    <location>
        <begin position="281"/>
        <end position="300"/>
    </location>
</feature>
<name>K3WVK9_GLOUD</name>
<sequence length="626" mass="70923">MKRVVNALLSSIPSIMNVFLVCSLIFLIFGIIGVNLFKGRLYYCDMSTFPEEQLQRLESTYGFSKLSFKKLFSKADCLDEGGVWVLRNRNYNNVLKSAMTLFELGTTEGWVDIMYEGVDATEIDHHPVENYNRSYVIFFIVFIIIGSFFTLNLFVGAVIDNFNRMHESLEFSGAQNETQREWLQIQDMVRSTKLKFTVIEPHHPLRRVCYYIQQHPSFEAFVAFCVLANTIMLGITHFQESDTVVEVLSVGNLLFCVVFFLEAVVKLMSMGSKYFQDRWNIFDFLVVGGSSVSTALPFFTKGKISPVANTVRALRMGLAIRLMKRAKSMQDIVSTILENMPALINVSTLMFLVMFVYAVIGVQIYAEVKLGENLDEHANFKDISTAMLTLFRFTTGEAWNDVMYDLMVEPIKGAAPYPFGVSCVEDYSYDMLLDARAFMGDATLTIGCTPGVQVTYVYFLSYMLVTTYVLLNLFVAVILEGFEEATERHSSAVRKEDLTHVARIWQGFDASASGYISDHAFLKFLRYVPPPLGLPKHSQRKEVEQWAMQLNLYLEHGNSISFNAFLMAAAQNVMNKVSVDHGEPIEVPKEIGLADHETPTSSPIESRECTEFDCHHFRQAHPSSSA</sequence>
<reference evidence="7" key="3">
    <citation type="submission" date="2015-02" db="UniProtKB">
        <authorList>
            <consortium name="EnsemblProtists"/>
        </authorList>
    </citation>
    <scope>IDENTIFICATION</scope>
    <source>
        <strain evidence="7">DAOM BR144</strain>
    </source>
</reference>
<dbReference type="Gene3D" id="1.10.238.10">
    <property type="entry name" value="EF-hand"/>
    <property type="match status" value="1"/>
</dbReference>
<dbReference type="InterPro" id="IPR005821">
    <property type="entry name" value="Ion_trans_dom"/>
</dbReference>
<dbReference type="Pfam" id="PF00520">
    <property type="entry name" value="Ion_trans"/>
    <property type="match status" value="2"/>
</dbReference>
<feature type="transmembrane region" description="Helical" evidence="5">
    <location>
        <begin position="12"/>
        <end position="37"/>
    </location>
</feature>
<keyword evidence="4 5" id="KW-0472">Membrane</keyword>
<keyword evidence="2 5" id="KW-0812">Transmembrane</keyword>
<dbReference type="InterPro" id="IPR043203">
    <property type="entry name" value="VGCC_Ca_Na"/>
</dbReference>
<evidence type="ECO:0000259" key="6">
    <source>
        <dbReference type="Pfam" id="PF00520"/>
    </source>
</evidence>
<protein>
    <recommendedName>
        <fullName evidence="6">Ion transport domain-containing protein</fullName>
    </recommendedName>
</protein>
<proteinExistence type="predicted"/>
<accession>K3WVK9</accession>
<dbReference type="PANTHER" id="PTHR10037">
    <property type="entry name" value="VOLTAGE-GATED CATION CHANNEL CALCIUM AND SODIUM"/>
    <property type="match status" value="1"/>
</dbReference>
<keyword evidence="8" id="KW-1185">Reference proteome</keyword>
<dbReference type="PANTHER" id="PTHR10037:SF62">
    <property type="entry name" value="SODIUM CHANNEL PROTEIN 60E"/>
    <property type="match status" value="1"/>
</dbReference>
<evidence type="ECO:0000256" key="4">
    <source>
        <dbReference type="ARBA" id="ARBA00023136"/>
    </source>
</evidence>
<feature type="transmembrane region" description="Helical" evidence="5">
    <location>
        <begin position="343"/>
        <end position="366"/>
    </location>
</feature>
<dbReference type="Gene3D" id="1.10.287.70">
    <property type="match status" value="2"/>
</dbReference>
<dbReference type="VEuPathDB" id="FungiDB:PYU1_G008989"/>
<dbReference type="InterPro" id="IPR027359">
    <property type="entry name" value="Volt_channel_dom_sf"/>
</dbReference>
<dbReference type="GO" id="GO:0001518">
    <property type="term" value="C:voltage-gated sodium channel complex"/>
    <property type="evidence" value="ECO:0007669"/>
    <property type="project" value="TreeGrafter"/>
</dbReference>
<dbReference type="Proteomes" id="UP000019132">
    <property type="component" value="Unassembled WGS sequence"/>
</dbReference>
<evidence type="ECO:0000256" key="3">
    <source>
        <dbReference type="ARBA" id="ARBA00022989"/>
    </source>
</evidence>
<evidence type="ECO:0000256" key="2">
    <source>
        <dbReference type="ARBA" id="ARBA00022692"/>
    </source>
</evidence>
<feature type="transmembrane region" description="Helical" evidence="5">
    <location>
        <begin position="459"/>
        <end position="479"/>
    </location>
</feature>
<dbReference type="FunFam" id="1.10.287.70:FF:000117">
    <property type="entry name" value="Voltage-gated Ca2+ channel, alpha subunit"/>
    <property type="match status" value="1"/>
</dbReference>
<dbReference type="GO" id="GO:0005248">
    <property type="term" value="F:voltage-gated sodium channel activity"/>
    <property type="evidence" value="ECO:0007669"/>
    <property type="project" value="TreeGrafter"/>
</dbReference>
<dbReference type="EnsemblProtists" id="PYU1_T009007">
    <property type="protein sequence ID" value="PYU1_T009007"/>
    <property type="gene ID" value="PYU1_G008989"/>
</dbReference>
<feature type="domain" description="Ion transport" evidence="6">
    <location>
        <begin position="215"/>
        <end position="488"/>
    </location>
</feature>
<dbReference type="STRING" id="431595.K3WVK9"/>
<feature type="transmembrane region" description="Helical" evidence="5">
    <location>
        <begin position="250"/>
        <end position="269"/>
    </location>
</feature>
<evidence type="ECO:0000256" key="1">
    <source>
        <dbReference type="ARBA" id="ARBA00004141"/>
    </source>
</evidence>
<feature type="domain" description="Ion transport" evidence="6">
    <location>
        <begin position="1"/>
        <end position="168"/>
    </location>
</feature>
<dbReference type="Gene3D" id="1.20.120.350">
    <property type="entry name" value="Voltage-gated potassium channels. Chain C"/>
    <property type="match status" value="1"/>
</dbReference>
<reference evidence="8" key="1">
    <citation type="journal article" date="2010" name="Genome Biol.">
        <title>Genome sequence of the necrotrophic plant pathogen Pythium ultimum reveals original pathogenicity mechanisms and effector repertoire.</title>
        <authorList>
            <person name="Levesque C.A."/>
            <person name="Brouwer H."/>
            <person name="Cano L."/>
            <person name="Hamilton J.P."/>
            <person name="Holt C."/>
            <person name="Huitema E."/>
            <person name="Raffaele S."/>
            <person name="Robideau G.P."/>
            <person name="Thines M."/>
            <person name="Win J."/>
            <person name="Zerillo M.M."/>
            <person name="Beakes G.W."/>
            <person name="Boore J.L."/>
            <person name="Busam D."/>
            <person name="Dumas B."/>
            <person name="Ferriera S."/>
            <person name="Fuerstenberg S.I."/>
            <person name="Gachon C.M."/>
            <person name="Gaulin E."/>
            <person name="Govers F."/>
            <person name="Grenville-Briggs L."/>
            <person name="Horner N."/>
            <person name="Hostetler J."/>
            <person name="Jiang R.H."/>
            <person name="Johnson J."/>
            <person name="Krajaejun T."/>
            <person name="Lin H."/>
            <person name="Meijer H.J."/>
            <person name="Moore B."/>
            <person name="Morris P."/>
            <person name="Phuntmart V."/>
            <person name="Puiu D."/>
            <person name="Shetty J."/>
            <person name="Stajich J.E."/>
            <person name="Tripathy S."/>
            <person name="Wawra S."/>
            <person name="van West P."/>
            <person name="Whitty B.R."/>
            <person name="Coutinho P.M."/>
            <person name="Henrissat B."/>
            <person name="Martin F."/>
            <person name="Thomas P.D."/>
            <person name="Tyler B.M."/>
            <person name="De Vries R.P."/>
            <person name="Kamoun S."/>
            <person name="Yandell M."/>
            <person name="Tisserat N."/>
            <person name="Buell C.R."/>
        </authorList>
    </citation>
    <scope>NUCLEOTIDE SEQUENCE</scope>
    <source>
        <strain evidence="8">DAOM:BR144</strain>
    </source>
</reference>
<comment type="subcellular location">
    <subcellularLocation>
        <location evidence="1">Membrane</location>
        <topology evidence="1">Multi-pass membrane protein</topology>
    </subcellularLocation>
</comment>
<evidence type="ECO:0000313" key="7">
    <source>
        <dbReference type="EnsemblProtists" id="PYU1_T009007"/>
    </source>
</evidence>
<evidence type="ECO:0000313" key="8">
    <source>
        <dbReference type="Proteomes" id="UP000019132"/>
    </source>
</evidence>
<feature type="transmembrane region" description="Helical" evidence="5">
    <location>
        <begin position="135"/>
        <end position="159"/>
    </location>
</feature>
<dbReference type="eggNOG" id="KOG2301">
    <property type="taxonomic scope" value="Eukaryota"/>
</dbReference>